<evidence type="ECO:0000313" key="2">
    <source>
        <dbReference type="EMBL" id="RXH33068.1"/>
    </source>
</evidence>
<evidence type="ECO:0000313" key="3">
    <source>
        <dbReference type="Proteomes" id="UP000289546"/>
    </source>
</evidence>
<dbReference type="EMBL" id="LBJQ01000048">
    <property type="protein sequence ID" value="RXH33068.1"/>
    <property type="molecule type" value="Genomic_DNA"/>
</dbReference>
<evidence type="ECO:0000256" key="1">
    <source>
        <dbReference type="SAM" id="MobiDB-lite"/>
    </source>
</evidence>
<name>A0A4V1L2P2_9BRAD</name>
<gene>
    <name evidence="2" type="ORF">XH99_09820</name>
</gene>
<reference evidence="2 3" key="1">
    <citation type="submission" date="2015-04" db="EMBL/GenBank/DDBJ databases">
        <title>Comparative genomics of rhizobia nodulating Arachis hypogaea in China.</title>
        <authorList>
            <person name="Li Y."/>
        </authorList>
    </citation>
    <scope>NUCLEOTIDE SEQUENCE [LARGE SCALE GENOMIC DNA]</scope>
    <source>
        <strain evidence="2 3">CCBAU 51757</strain>
    </source>
</reference>
<feature type="region of interest" description="Disordered" evidence="1">
    <location>
        <begin position="43"/>
        <end position="64"/>
    </location>
</feature>
<proteinExistence type="predicted"/>
<comment type="caution">
    <text evidence="2">The sequence shown here is derived from an EMBL/GenBank/DDBJ whole genome shotgun (WGS) entry which is preliminary data.</text>
</comment>
<keyword evidence="3" id="KW-1185">Reference proteome</keyword>
<accession>A0A4V1L2P2</accession>
<protein>
    <submittedName>
        <fullName evidence="2">Uncharacterized protein</fullName>
    </submittedName>
</protein>
<dbReference type="AlphaFoldDB" id="A0A4V1L2P2"/>
<sequence length="64" mass="7577">MGCGWRTSWKCWASSPRRTPTHRHAAGVERWRLRAAARRVRLPRRGPGRQAERGAERCHRRAFR</sequence>
<organism evidence="2 3">
    <name type="scientific">Bradyrhizobium nanningense</name>
    <dbReference type="NCBI Taxonomy" id="1325118"/>
    <lineage>
        <taxon>Bacteria</taxon>
        <taxon>Pseudomonadati</taxon>
        <taxon>Pseudomonadota</taxon>
        <taxon>Alphaproteobacteria</taxon>
        <taxon>Hyphomicrobiales</taxon>
        <taxon>Nitrobacteraceae</taxon>
        <taxon>Bradyrhizobium</taxon>
    </lineage>
</organism>
<dbReference type="Proteomes" id="UP000289546">
    <property type="component" value="Unassembled WGS sequence"/>
</dbReference>